<sequence length="529" mass="59799">MTASPALLAETFNVDSHIQEVIVYPEQAYLTRQAKIHLPVGEHRLVFSNLSEQVESQSLQFKANGSAPLTLIGVEEQQIEKDKIKSESLEKIKTRLKEAEQAKQKVIDQIRVLDGQLELISQLQKNIASSERPFNLEEVKQVQQFSRQSQAQLLEEQLGLSDKLSEQDKLIAEINNELEKEKEKQFGRNKQVVVRVRASKEGDYTLGLNYINYGVSWVPSYQLFFDSNAKKIQLKYTANITQNTNEDWENVNVKLSTGRPVQVGEVPEVSPWFIDYYQPPMRTKRMVTNKGIAGSQAMEATVMAAAPAQEEAAGVVSDAAIVQDNQLAVTFEIKHKINLLSKEESQAIEMQTSNQDVEVVYAYYPQQQDKVLVTVKGENKSEYPLLAGELQTYFDGQFVGQGSLPTIYTGQKFTQLVGEDQKVVVKKSPLKRLEETSGVINKTKKLKFVEEVTLTNSHPEAIELVINERIPSSRQKDIIVTLQSPNSNDIKMDQFGRYQQTIKLGPKVDQVVKKEFTIEYPADKNINTN</sequence>
<evidence type="ECO:0000256" key="1">
    <source>
        <dbReference type="SAM" id="Coils"/>
    </source>
</evidence>
<dbReference type="EMBL" id="AYSV01000009">
    <property type="protein sequence ID" value="ETD72913.1"/>
    <property type="molecule type" value="Genomic_DNA"/>
</dbReference>
<feature type="coiled-coil region" evidence="1">
    <location>
        <begin position="89"/>
        <end position="116"/>
    </location>
</feature>
<comment type="caution">
    <text evidence="4">The sequence shown here is derived from an EMBL/GenBank/DDBJ whole genome shotgun (WGS) entry which is preliminary data.</text>
</comment>
<dbReference type="NCBIfam" id="TIGR02231">
    <property type="entry name" value="mucoidy inhibitor MuiA family protein"/>
    <property type="match status" value="1"/>
</dbReference>
<evidence type="ECO:0000259" key="3">
    <source>
        <dbReference type="Pfam" id="PF13600"/>
    </source>
</evidence>
<name>V8GAD6_9BURK</name>
<dbReference type="Proteomes" id="UP000018766">
    <property type="component" value="Unassembled WGS sequence"/>
</dbReference>
<feature type="domain" description="DUF4140" evidence="3">
    <location>
        <begin position="21"/>
        <end position="120"/>
    </location>
</feature>
<dbReference type="InterPro" id="IPR025554">
    <property type="entry name" value="DUF4140"/>
</dbReference>
<keyword evidence="1" id="KW-0175">Coiled coil</keyword>
<dbReference type="Pfam" id="PF13600">
    <property type="entry name" value="DUF4140"/>
    <property type="match status" value="1"/>
</dbReference>
<reference evidence="4 5" key="1">
    <citation type="submission" date="2013-11" db="EMBL/GenBank/DDBJ databases">
        <title>Genomic analysis of Pelistega sp. HM-7.</title>
        <authorList>
            <person name="Kumbhare S.V."/>
            <person name="Shetty S.A."/>
            <person name="Sharma O."/>
            <person name="Dhotre D.P."/>
        </authorList>
    </citation>
    <scope>NUCLEOTIDE SEQUENCE [LARGE SCALE GENOMIC DNA]</scope>
    <source>
        <strain evidence="4 5">HM-7</strain>
    </source>
</reference>
<proteinExistence type="predicted"/>
<evidence type="ECO:0008006" key="6">
    <source>
        <dbReference type="Google" id="ProtNLM"/>
    </source>
</evidence>
<evidence type="ECO:0000313" key="5">
    <source>
        <dbReference type="Proteomes" id="UP000018766"/>
    </source>
</evidence>
<feature type="domain" description="DUF4139" evidence="2">
    <location>
        <begin position="208"/>
        <end position="521"/>
    </location>
</feature>
<keyword evidence="5" id="KW-1185">Reference proteome</keyword>
<dbReference type="AlphaFoldDB" id="V8GAD6"/>
<dbReference type="InterPro" id="IPR011935">
    <property type="entry name" value="CHP02231"/>
</dbReference>
<organism evidence="4 5">
    <name type="scientific">Pelistega indica</name>
    <dbReference type="NCBI Taxonomy" id="1414851"/>
    <lineage>
        <taxon>Bacteria</taxon>
        <taxon>Pseudomonadati</taxon>
        <taxon>Pseudomonadota</taxon>
        <taxon>Betaproteobacteria</taxon>
        <taxon>Burkholderiales</taxon>
        <taxon>Alcaligenaceae</taxon>
        <taxon>Pelistega</taxon>
    </lineage>
</organism>
<dbReference type="InterPro" id="IPR037291">
    <property type="entry name" value="DUF4139"/>
</dbReference>
<dbReference type="PANTHER" id="PTHR31005">
    <property type="entry name" value="DUF4139 DOMAIN-CONTAINING PROTEIN"/>
    <property type="match status" value="1"/>
</dbReference>
<evidence type="ECO:0000259" key="2">
    <source>
        <dbReference type="Pfam" id="PF13598"/>
    </source>
</evidence>
<evidence type="ECO:0000313" key="4">
    <source>
        <dbReference type="EMBL" id="ETD72913.1"/>
    </source>
</evidence>
<gene>
    <name evidence="4" type="ORF">V757_01540</name>
</gene>
<protein>
    <recommendedName>
        <fullName evidence="6">Mucoidy inhibitor MuiA family protein</fullName>
    </recommendedName>
</protein>
<accession>V8GAD6</accession>
<dbReference type="Pfam" id="PF13598">
    <property type="entry name" value="DUF4139"/>
    <property type="match status" value="1"/>
</dbReference>
<dbReference type="PANTHER" id="PTHR31005:SF8">
    <property type="entry name" value="DUF4139 DOMAIN-CONTAINING PROTEIN"/>
    <property type="match status" value="1"/>
</dbReference>